<dbReference type="GO" id="GO:0015087">
    <property type="term" value="F:cobalt ion transmembrane transporter activity"/>
    <property type="evidence" value="ECO:0007669"/>
    <property type="project" value="TreeGrafter"/>
</dbReference>
<dbReference type="Proteomes" id="UP000291301">
    <property type="component" value="Unassembled WGS sequence"/>
</dbReference>
<dbReference type="GO" id="GO:0000287">
    <property type="term" value="F:magnesium ion binding"/>
    <property type="evidence" value="ECO:0007669"/>
    <property type="project" value="TreeGrafter"/>
</dbReference>
<keyword evidence="3" id="KW-0813">Transport</keyword>
<dbReference type="GO" id="GO:0005886">
    <property type="term" value="C:plasma membrane"/>
    <property type="evidence" value="ECO:0007669"/>
    <property type="project" value="UniProtKB-SubCell"/>
</dbReference>
<keyword evidence="9" id="KW-0406">Ion transport</keyword>
<evidence type="ECO:0000313" key="13">
    <source>
        <dbReference type="Proteomes" id="UP000291301"/>
    </source>
</evidence>
<dbReference type="SUPFAM" id="SSF143865">
    <property type="entry name" value="CorA soluble domain-like"/>
    <property type="match status" value="1"/>
</dbReference>
<dbReference type="SUPFAM" id="SSF144083">
    <property type="entry name" value="Magnesium transport protein CorA, transmembrane region"/>
    <property type="match status" value="1"/>
</dbReference>
<evidence type="ECO:0000256" key="6">
    <source>
        <dbReference type="ARBA" id="ARBA00022692"/>
    </source>
</evidence>
<keyword evidence="7" id="KW-0862">Zinc</keyword>
<comment type="caution">
    <text evidence="12">The sequence shown here is derived from an EMBL/GenBank/DDBJ whole genome shotgun (WGS) entry which is preliminary data.</text>
</comment>
<dbReference type="PANTHER" id="PTHR46494">
    <property type="entry name" value="CORA FAMILY METAL ION TRANSPORTER (EUROFUNG)"/>
    <property type="match status" value="1"/>
</dbReference>
<evidence type="ECO:0000256" key="11">
    <source>
        <dbReference type="SAM" id="Phobius"/>
    </source>
</evidence>
<dbReference type="RefSeq" id="WP_131570407.1">
    <property type="nucleotide sequence ID" value="NZ_JAINFK010000005.1"/>
</dbReference>
<name>A0A4V2MND0_9HYPH</name>
<keyword evidence="6 11" id="KW-0812">Transmembrane</keyword>
<evidence type="ECO:0000256" key="1">
    <source>
        <dbReference type="ARBA" id="ARBA00004651"/>
    </source>
</evidence>
<feature type="transmembrane region" description="Helical" evidence="11">
    <location>
        <begin position="307"/>
        <end position="329"/>
    </location>
</feature>
<dbReference type="EMBL" id="SJST01000007">
    <property type="protein sequence ID" value="TCD12320.1"/>
    <property type="molecule type" value="Genomic_DNA"/>
</dbReference>
<dbReference type="GO" id="GO:0015095">
    <property type="term" value="F:magnesium ion transmembrane transporter activity"/>
    <property type="evidence" value="ECO:0007669"/>
    <property type="project" value="TreeGrafter"/>
</dbReference>
<dbReference type="InterPro" id="IPR045863">
    <property type="entry name" value="CorA_TM1_TM2"/>
</dbReference>
<dbReference type="GO" id="GO:0050897">
    <property type="term" value="F:cobalt ion binding"/>
    <property type="evidence" value="ECO:0007669"/>
    <property type="project" value="TreeGrafter"/>
</dbReference>
<evidence type="ECO:0000256" key="2">
    <source>
        <dbReference type="ARBA" id="ARBA00009765"/>
    </source>
</evidence>
<dbReference type="InterPro" id="IPR045861">
    <property type="entry name" value="CorA_cytoplasmic_dom"/>
</dbReference>
<evidence type="ECO:0000313" key="12">
    <source>
        <dbReference type="EMBL" id="TCD12320.1"/>
    </source>
</evidence>
<comment type="subcellular location">
    <subcellularLocation>
        <location evidence="1">Cell membrane</location>
        <topology evidence="1">Multi-pass membrane protein</topology>
    </subcellularLocation>
</comment>
<dbReference type="AlphaFoldDB" id="A0A4V2MND0"/>
<dbReference type="Gene3D" id="1.20.58.340">
    <property type="entry name" value="Magnesium transport protein CorA, transmembrane region"/>
    <property type="match status" value="2"/>
</dbReference>
<sequence>MQDDTSVPAPRLEPGGTIALEFDGKGGSRFVAEAASNTAAASGGFTWVHIHRDALSIEELLQDHDCDEFVRDALTADDTRPRCTVHGDGAIVIMRGVNLNPGAEPDDMVSVRFWIEDSQVIGVWVRPLLAIEEILAATTRGQAPRTPGDLIAKVALRLADRTEPVVTDLSEQIDALEERVAEDLPPALRRDLAEIRRDAINLRRFMFPQRDALTTLEIEDLEWLGEHERSRIREAASRTTRLAEELDAIRDRAAIVYDEIMDRRSEVMNRNMLYLAIVAVIFLPLGLITGLLGINVGGIPGQDSPNAFWFITAILLGIAVIELAILRVLRLF</sequence>
<keyword evidence="4" id="KW-1003">Cell membrane</keyword>
<organism evidence="12 13">
    <name type="scientific">Oricola cellulosilytica</name>
    <dbReference type="NCBI Taxonomy" id="1429082"/>
    <lineage>
        <taxon>Bacteria</taxon>
        <taxon>Pseudomonadati</taxon>
        <taxon>Pseudomonadota</taxon>
        <taxon>Alphaproteobacteria</taxon>
        <taxon>Hyphomicrobiales</taxon>
        <taxon>Ahrensiaceae</taxon>
        <taxon>Oricola</taxon>
    </lineage>
</organism>
<evidence type="ECO:0000256" key="4">
    <source>
        <dbReference type="ARBA" id="ARBA00022475"/>
    </source>
</evidence>
<feature type="transmembrane region" description="Helical" evidence="11">
    <location>
        <begin position="273"/>
        <end position="295"/>
    </location>
</feature>
<evidence type="ECO:0000256" key="7">
    <source>
        <dbReference type="ARBA" id="ARBA00022833"/>
    </source>
</evidence>
<evidence type="ECO:0000256" key="5">
    <source>
        <dbReference type="ARBA" id="ARBA00022519"/>
    </source>
</evidence>
<reference evidence="12 13" key="1">
    <citation type="journal article" date="2015" name="Antonie Van Leeuwenhoek">
        <title>Oricola cellulosilytica gen. nov., sp. nov., a cellulose-degrading bacterium of the family Phyllobacteriaceae isolated from surface seashore water, and emended descriptions of Mesorhizobium loti and Phyllobacterium myrsinacearum.</title>
        <authorList>
            <person name="Hameed A."/>
            <person name="Shahina M."/>
            <person name="Lai W.A."/>
            <person name="Lin S.Y."/>
            <person name="Young L.S."/>
            <person name="Liu Y.C."/>
            <person name="Hsu Y.H."/>
            <person name="Young C.C."/>
        </authorList>
    </citation>
    <scope>NUCLEOTIDE SEQUENCE [LARGE SCALE GENOMIC DNA]</scope>
    <source>
        <strain evidence="12 13">KCTC 52183</strain>
    </source>
</reference>
<evidence type="ECO:0000256" key="8">
    <source>
        <dbReference type="ARBA" id="ARBA00022989"/>
    </source>
</evidence>
<dbReference type="Gene3D" id="3.30.460.20">
    <property type="entry name" value="CorA soluble domain-like"/>
    <property type="match status" value="1"/>
</dbReference>
<dbReference type="Pfam" id="PF01544">
    <property type="entry name" value="CorA"/>
    <property type="match status" value="1"/>
</dbReference>
<keyword evidence="5" id="KW-0997">Cell inner membrane</keyword>
<evidence type="ECO:0000256" key="10">
    <source>
        <dbReference type="ARBA" id="ARBA00023136"/>
    </source>
</evidence>
<keyword evidence="13" id="KW-1185">Reference proteome</keyword>
<protein>
    <submittedName>
        <fullName evidence="12">Zinc transporter ZntB</fullName>
    </submittedName>
</protein>
<dbReference type="OrthoDB" id="9803484at2"/>
<dbReference type="PANTHER" id="PTHR46494:SF3">
    <property type="entry name" value="ZINC TRANSPORT PROTEIN ZNTB"/>
    <property type="match status" value="1"/>
</dbReference>
<comment type="similarity">
    <text evidence="2">Belongs to the CorA metal ion transporter (MIT) (TC 1.A.35) family.</text>
</comment>
<dbReference type="CDD" id="cd12833">
    <property type="entry name" value="ZntB-like_1"/>
    <property type="match status" value="1"/>
</dbReference>
<accession>A0A4V2MND0</accession>
<keyword evidence="8 11" id="KW-1133">Transmembrane helix</keyword>
<keyword evidence="10 11" id="KW-0472">Membrane</keyword>
<dbReference type="InterPro" id="IPR002523">
    <property type="entry name" value="MgTranspt_CorA/ZnTranspt_ZntB"/>
</dbReference>
<evidence type="ECO:0000256" key="3">
    <source>
        <dbReference type="ARBA" id="ARBA00022448"/>
    </source>
</evidence>
<proteinExistence type="inferred from homology"/>
<evidence type="ECO:0000256" key="9">
    <source>
        <dbReference type="ARBA" id="ARBA00023065"/>
    </source>
</evidence>
<gene>
    <name evidence="12" type="ORF">E0D97_14970</name>
</gene>